<comment type="cofactor">
    <cofactor evidence="2">
        <name>FAD</name>
        <dbReference type="ChEBI" id="CHEBI:57692"/>
    </cofactor>
</comment>
<proteinExistence type="inferred from homology"/>
<evidence type="ECO:0000256" key="19">
    <source>
        <dbReference type="ARBA" id="ARBA00032650"/>
    </source>
</evidence>
<dbReference type="EC" id="2.5.1.151" evidence="5"/>
<comment type="cofactor">
    <cofactor evidence="1">
        <name>FMN</name>
        <dbReference type="ChEBI" id="CHEBI:58210"/>
    </cofactor>
</comment>
<comment type="catalytic activity">
    <reaction evidence="22">
        <text>apo-[alkylcobalamin reductase] + adenosylcob(III)alamin + glutathione = S-adenosylglutathione + cob(I)alamin-[alkylcobalamin reductase] + H(+)</text>
        <dbReference type="Rhea" id="RHEA:63136"/>
        <dbReference type="Rhea" id="RHEA-COMP:14730"/>
        <dbReference type="Rhea" id="RHEA-COMP:14731"/>
        <dbReference type="ChEBI" id="CHEBI:15378"/>
        <dbReference type="ChEBI" id="CHEBI:18408"/>
        <dbReference type="ChEBI" id="CHEBI:57925"/>
        <dbReference type="ChEBI" id="CHEBI:60488"/>
        <dbReference type="ChEBI" id="CHEBI:83228"/>
        <dbReference type="ChEBI" id="CHEBI:146184"/>
        <dbReference type="EC" id="2.5.1.151"/>
    </reaction>
    <physiologicalReaction direction="left-to-right" evidence="22">
        <dbReference type="Rhea" id="RHEA:63137"/>
    </physiologicalReaction>
</comment>
<evidence type="ECO:0000313" key="24">
    <source>
        <dbReference type="EMBL" id="KAF5900550.1"/>
    </source>
</evidence>
<comment type="catalytic activity">
    <reaction evidence="21">
        <text>2 cob(II)alamin-[cyanocobalamin reductase] + 2 hydrogen cyanide + NADP(+) = 2 cyanocob(III)alamin + 2 apo-[cyanocobalamin reductase] + NADPH + H(+)</text>
        <dbReference type="Rhea" id="RHEA:16113"/>
        <dbReference type="Rhea" id="RHEA-COMP:14717"/>
        <dbReference type="Rhea" id="RHEA-COMP:14718"/>
        <dbReference type="ChEBI" id="CHEBI:15378"/>
        <dbReference type="ChEBI" id="CHEBI:16304"/>
        <dbReference type="ChEBI" id="CHEBI:17439"/>
        <dbReference type="ChEBI" id="CHEBI:18407"/>
        <dbReference type="ChEBI" id="CHEBI:57783"/>
        <dbReference type="ChEBI" id="CHEBI:58349"/>
        <dbReference type="ChEBI" id="CHEBI:83228"/>
        <dbReference type="EC" id="1.16.1.6"/>
    </reaction>
    <physiologicalReaction direction="right-to-left" evidence="21">
        <dbReference type="Rhea" id="RHEA:16115"/>
    </physiologicalReaction>
</comment>
<dbReference type="GO" id="GO:0071949">
    <property type="term" value="F:FAD binding"/>
    <property type="evidence" value="ECO:0007669"/>
    <property type="project" value="TreeGrafter"/>
</dbReference>
<dbReference type="EC" id="1.16.1.6" evidence="6"/>
<comment type="catalytic activity">
    <reaction evidence="20">
        <text>apo-[alkylcobalamin reductase] + methylcob(III)alamin + glutathione = S-methyl glutathione + cob(I)alamin-[alkylcobalamin reductase] + H(+)</text>
        <dbReference type="Rhea" id="RHEA:63132"/>
        <dbReference type="Rhea" id="RHEA-COMP:14730"/>
        <dbReference type="Rhea" id="RHEA-COMP:14731"/>
        <dbReference type="ChEBI" id="CHEBI:15378"/>
        <dbReference type="ChEBI" id="CHEBI:28115"/>
        <dbReference type="ChEBI" id="CHEBI:57925"/>
        <dbReference type="ChEBI" id="CHEBI:60488"/>
        <dbReference type="ChEBI" id="CHEBI:83228"/>
        <dbReference type="ChEBI" id="CHEBI:141467"/>
        <dbReference type="EC" id="2.5.1.151"/>
    </reaction>
    <physiologicalReaction direction="left-to-right" evidence="20">
        <dbReference type="Rhea" id="RHEA:63133"/>
    </physiologicalReaction>
</comment>
<keyword evidence="14" id="KW-0560">Oxidoreductase</keyword>
<dbReference type="InterPro" id="IPR032037">
    <property type="entry name" value="MMACHC"/>
</dbReference>
<evidence type="ECO:0000256" key="10">
    <source>
        <dbReference type="ARBA" id="ARBA00022630"/>
    </source>
</evidence>
<keyword evidence="12" id="KW-0274">FAD</keyword>
<evidence type="ECO:0000256" key="16">
    <source>
        <dbReference type="ARBA" id="ARBA00031056"/>
    </source>
</evidence>
<dbReference type="GO" id="GO:0033787">
    <property type="term" value="F:cyanocobalamin reductase (cyanide-eliminating) (NADP+) activity"/>
    <property type="evidence" value="ECO:0007669"/>
    <property type="project" value="UniProtKB-EC"/>
</dbReference>
<evidence type="ECO:0000256" key="23">
    <source>
        <dbReference type="ARBA" id="ARBA00049505"/>
    </source>
</evidence>
<evidence type="ECO:0000256" key="9">
    <source>
        <dbReference type="ARBA" id="ARBA00022628"/>
    </source>
</evidence>
<keyword evidence="15" id="KW-0170">Cobalt</keyword>
<evidence type="ECO:0000256" key="13">
    <source>
        <dbReference type="ARBA" id="ARBA00022857"/>
    </source>
</evidence>
<evidence type="ECO:0000256" key="2">
    <source>
        <dbReference type="ARBA" id="ARBA00001974"/>
    </source>
</evidence>
<keyword evidence="10" id="KW-0285">Flavoprotein</keyword>
<keyword evidence="25" id="KW-1185">Reference proteome</keyword>
<comment type="similarity">
    <text evidence="4">Belongs to the MMACHC family.</text>
</comment>
<gene>
    <name evidence="24" type="primary">mmachc</name>
    <name evidence="24" type="ORF">DAT39_009743</name>
</gene>
<evidence type="ECO:0000256" key="14">
    <source>
        <dbReference type="ARBA" id="ARBA00023002"/>
    </source>
</evidence>
<evidence type="ECO:0000256" key="6">
    <source>
        <dbReference type="ARBA" id="ARBA00012666"/>
    </source>
</evidence>
<evidence type="ECO:0000256" key="11">
    <source>
        <dbReference type="ARBA" id="ARBA00022643"/>
    </source>
</evidence>
<reference evidence="24" key="1">
    <citation type="submission" date="2020-07" db="EMBL/GenBank/DDBJ databases">
        <title>Clarias magur genome sequencing, assembly and annotation.</title>
        <authorList>
            <person name="Kushwaha B."/>
            <person name="Kumar R."/>
            <person name="Das P."/>
            <person name="Joshi C.G."/>
            <person name="Kumar D."/>
            <person name="Nagpure N.S."/>
            <person name="Pandey M."/>
            <person name="Agarwal S."/>
            <person name="Srivastava S."/>
            <person name="Singh M."/>
            <person name="Sahoo L."/>
            <person name="Jayasankar P."/>
            <person name="Meher P.K."/>
            <person name="Koringa P.G."/>
            <person name="Iquebal M.A."/>
            <person name="Das S.P."/>
            <person name="Bit A."/>
            <person name="Patnaik S."/>
            <person name="Patel N."/>
            <person name="Shah T.M."/>
            <person name="Hinsu A."/>
            <person name="Jena J.K."/>
        </authorList>
    </citation>
    <scope>NUCLEOTIDE SEQUENCE</scope>
    <source>
        <strain evidence="24">CIFAMagur01</strain>
        <tissue evidence="24">Testis</tissue>
    </source>
</reference>
<comment type="subcellular location">
    <subcellularLocation>
        <location evidence="3">Cytoplasm</location>
    </subcellularLocation>
</comment>
<dbReference type="PANTHER" id="PTHR31457">
    <property type="entry name" value="METHYLMALONIC ACIDURIA AND HOMOCYSTINURIA TYPE C PROTEIN"/>
    <property type="match status" value="1"/>
</dbReference>
<dbReference type="CDD" id="cd12959">
    <property type="entry name" value="MMACHC-like"/>
    <property type="match status" value="1"/>
</dbReference>
<evidence type="ECO:0000256" key="22">
    <source>
        <dbReference type="ARBA" id="ARBA00048537"/>
    </source>
</evidence>
<evidence type="ECO:0000256" key="8">
    <source>
        <dbReference type="ARBA" id="ARBA00022490"/>
    </source>
</evidence>
<evidence type="ECO:0000256" key="15">
    <source>
        <dbReference type="ARBA" id="ARBA00023285"/>
    </source>
</evidence>
<evidence type="ECO:0000256" key="7">
    <source>
        <dbReference type="ARBA" id="ARBA00014027"/>
    </source>
</evidence>
<dbReference type="GO" id="GO:0032451">
    <property type="term" value="F:demethylase activity"/>
    <property type="evidence" value="ECO:0007669"/>
    <property type="project" value="TreeGrafter"/>
</dbReference>
<keyword evidence="13" id="KW-0521">NADP</keyword>
<keyword evidence="11" id="KW-0288">FMN</keyword>
<feature type="non-terminal residue" evidence="24">
    <location>
        <position position="147"/>
    </location>
</feature>
<dbReference type="Pfam" id="PF16690">
    <property type="entry name" value="MMACHC"/>
    <property type="match status" value="1"/>
</dbReference>
<keyword evidence="8" id="KW-0963">Cytoplasm</keyword>
<evidence type="ECO:0000256" key="20">
    <source>
        <dbReference type="ARBA" id="ARBA00047294"/>
    </source>
</evidence>
<evidence type="ECO:0000256" key="18">
    <source>
        <dbReference type="ARBA" id="ARBA00031815"/>
    </source>
</evidence>
<keyword evidence="9" id="KW-0846">Cobalamin</keyword>
<accession>A0A8J4TRW7</accession>
<name>A0A8J4TRW7_CLAMG</name>
<dbReference type="Proteomes" id="UP000727407">
    <property type="component" value="Unassembled WGS sequence"/>
</dbReference>
<dbReference type="GO" id="GO:0009235">
    <property type="term" value="P:cobalamin metabolic process"/>
    <property type="evidence" value="ECO:0007669"/>
    <property type="project" value="TreeGrafter"/>
</dbReference>
<dbReference type="OrthoDB" id="409189at2759"/>
<comment type="catalytic activity">
    <reaction evidence="23">
        <text>apo-[alkylcobalamin reductase] + an R-cob(III)alamin + glutathione = cob(I)alamin-[alkylcobalamin reductase] + an S-substituted glutathione + H(+)</text>
        <dbReference type="Rhea" id="RHEA:40719"/>
        <dbReference type="Rhea" id="RHEA-COMP:14730"/>
        <dbReference type="Rhea" id="RHEA-COMP:14731"/>
        <dbReference type="ChEBI" id="CHEBI:15378"/>
        <dbReference type="ChEBI" id="CHEBI:57925"/>
        <dbReference type="ChEBI" id="CHEBI:60488"/>
        <dbReference type="ChEBI" id="CHEBI:83228"/>
        <dbReference type="ChEBI" id="CHEBI:90779"/>
        <dbReference type="ChEBI" id="CHEBI:140785"/>
        <dbReference type="EC" id="2.5.1.151"/>
    </reaction>
    <physiologicalReaction direction="left-to-right" evidence="23">
        <dbReference type="Rhea" id="RHEA:40720"/>
    </physiologicalReaction>
</comment>
<organism evidence="24 25">
    <name type="scientific">Clarias magur</name>
    <name type="common">Asian catfish</name>
    <name type="synonym">Macropteronotus magur</name>
    <dbReference type="NCBI Taxonomy" id="1594786"/>
    <lineage>
        <taxon>Eukaryota</taxon>
        <taxon>Metazoa</taxon>
        <taxon>Chordata</taxon>
        <taxon>Craniata</taxon>
        <taxon>Vertebrata</taxon>
        <taxon>Euteleostomi</taxon>
        <taxon>Actinopterygii</taxon>
        <taxon>Neopterygii</taxon>
        <taxon>Teleostei</taxon>
        <taxon>Ostariophysi</taxon>
        <taxon>Siluriformes</taxon>
        <taxon>Clariidae</taxon>
        <taxon>Clarias</taxon>
    </lineage>
</organism>
<dbReference type="PANTHER" id="PTHR31457:SF2">
    <property type="entry name" value="CYANOCOBALAMIN REDUCTASE _ ALKYLCOBALAMIN DEALKYLASE"/>
    <property type="match status" value="1"/>
</dbReference>
<dbReference type="AlphaFoldDB" id="A0A8J4TRW7"/>
<evidence type="ECO:0000256" key="5">
    <source>
        <dbReference type="ARBA" id="ARBA00012308"/>
    </source>
</evidence>
<evidence type="ECO:0000256" key="21">
    <source>
        <dbReference type="ARBA" id="ARBA00047958"/>
    </source>
</evidence>
<protein>
    <recommendedName>
        <fullName evidence="7">Cyanocobalamin reductase / alkylcobalamin dealkylase</fullName>
        <ecNumber evidence="6">1.16.1.6</ecNumber>
        <ecNumber evidence="5">2.5.1.151</ecNumber>
    </recommendedName>
    <alternativeName>
        <fullName evidence="19">Alkylcobalamin:glutathione S-alkyltransferase</fullName>
    </alternativeName>
    <alternativeName>
        <fullName evidence="18">CblC</fullName>
    </alternativeName>
    <alternativeName>
        <fullName evidence="17">Cyanocobalamin reductase (cyanide-eliminating)</fullName>
    </alternativeName>
    <alternativeName>
        <fullName evidence="16">Methylmalonic aciduria and homocystinuria type C protein</fullName>
    </alternativeName>
</protein>
<dbReference type="GO" id="GO:0031419">
    <property type="term" value="F:cobalamin binding"/>
    <property type="evidence" value="ECO:0007669"/>
    <property type="project" value="UniProtKB-KW"/>
</dbReference>
<comment type="caution">
    <text evidence="24">The sequence shown here is derived from an EMBL/GenBank/DDBJ whole genome shotgun (WGS) entry which is preliminary data.</text>
</comment>
<sequence length="147" mass="16417">MAMSSDTVLNVVEPLRESLNPLGFEVYPIKIGWYNAVVSAAHQLHYSADTLALVVLSTPSMFEKVFLPFLQTGCCEDFRDPIDQCVAQTVRSCVSECLPEQTVDIIFDHEMLPNRKPKFLAQTAAHVAGAARYYRPSDVQDPPWGNK</sequence>
<evidence type="ECO:0000313" key="25">
    <source>
        <dbReference type="Proteomes" id="UP000727407"/>
    </source>
</evidence>
<evidence type="ECO:0000256" key="1">
    <source>
        <dbReference type="ARBA" id="ARBA00001917"/>
    </source>
</evidence>
<dbReference type="EMBL" id="QNUK01000133">
    <property type="protein sequence ID" value="KAF5900550.1"/>
    <property type="molecule type" value="Genomic_DNA"/>
</dbReference>
<evidence type="ECO:0000256" key="4">
    <source>
        <dbReference type="ARBA" id="ARBA00007762"/>
    </source>
</evidence>
<evidence type="ECO:0000256" key="3">
    <source>
        <dbReference type="ARBA" id="ARBA00004496"/>
    </source>
</evidence>
<dbReference type="GO" id="GO:0005737">
    <property type="term" value="C:cytoplasm"/>
    <property type="evidence" value="ECO:0007669"/>
    <property type="project" value="UniProtKB-SubCell"/>
</dbReference>
<evidence type="ECO:0000256" key="12">
    <source>
        <dbReference type="ARBA" id="ARBA00022827"/>
    </source>
</evidence>
<evidence type="ECO:0000256" key="17">
    <source>
        <dbReference type="ARBA" id="ARBA00031313"/>
    </source>
</evidence>